<dbReference type="Proteomes" id="UP000664164">
    <property type="component" value="Unassembled WGS sequence"/>
</dbReference>
<gene>
    <name evidence="14" type="ORF">J1902_18765</name>
</gene>
<evidence type="ECO:0000256" key="6">
    <source>
        <dbReference type="ARBA" id="ARBA00022833"/>
    </source>
</evidence>
<feature type="region of interest" description="Disordered" evidence="11">
    <location>
        <begin position="105"/>
        <end position="130"/>
    </location>
</feature>
<name>A0A939KP41_9MICC</name>
<dbReference type="InterPro" id="IPR058533">
    <property type="entry name" value="Cation_efflux_TM"/>
</dbReference>
<evidence type="ECO:0000256" key="12">
    <source>
        <dbReference type="SAM" id="Phobius"/>
    </source>
</evidence>
<keyword evidence="15" id="KW-1185">Reference proteome</keyword>
<dbReference type="Pfam" id="PF01545">
    <property type="entry name" value="Cation_efflux"/>
    <property type="match status" value="1"/>
</dbReference>
<keyword evidence="8" id="KW-0770">Synapse</keyword>
<evidence type="ECO:0000256" key="8">
    <source>
        <dbReference type="ARBA" id="ARBA00023018"/>
    </source>
</evidence>
<feature type="transmembrane region" description="Helical" evidence="12">
    <location>
        <begin position="204"/>
        <end position="222"/>
    </location>
</feature>
<comment type="similarity">
    <text evidence="3">Belongs to the TMEM163 family.</text>
</comment>
<comment type="caution">
    <text evidence="14">The sequence shown here is derived from an EMBL/GenBank/DDBJ whole genome shotgun (WGS) entry which is preliminary data.</text>
</comment>
<dbReference type="AlphaFoldDB" id="A0A939KP41"/>
<feature type="domain" description="Cation efflux protein transmembrane" evidence="13">
    <location>
        <begin position="175"/>
        <end position="349"/>
    </location>
</feature>
<evidence type="ECO:0000313" key="15">
    <source>
        <dbReference type="Proteomes" id="UP000664164"/>
    </source>
</evidence>
<dbReference type="SUPFAM" id="SSF161111">
    <property type="entry name" value="Cation efflux protein transmembrane domain-like"/>
    <property type="match status" value="1"/>
</dbReference>
<keyword evidence="6" id="KW-0862">Zinc</keyword>
<evidence type="ECO:0000256" key="3">
    <source>
        <dbReference type="ARBA" id="ARBA00008731"/>
    </source>
</evidence>
<organism evidence="14 15">
    <name type="scientific">Arthrobacter cavernae</name>
    <dbReference type="NCBI Taxonomy" id="2817681"/>
    <lineage>
        <taxon>Bacteria</taxon>
        <taxon>Bacillati</taxon>
        <taxon>Actinomycetota</taxon>
        <taxon>Actinomycetes</taxon>
        <taxon>Micrococcales</taxon>
        <taxon>Micrococcaceae</taxon>
        <taxon>Arthrobacter</taxon>
    </lineage>
</organism>
<dbReference type="InterPro" id="IPR027469">
    <property type="entry name" value="Cation_efflux_TMD_sf"/>
</dbReference>
<dbReference type="GO" id="GO:0008324">
    <property type="term" value="F:monoatomic cation transmembrane transporter activity"/>
    <property type="evidence" value="ECO:0007669"/>
    <property type="project" value="InterPro"/>
</dbReference>
<reference evidence="14" key="1">
    <citation type="submission" date="2021-03" db="EMBL/GenBank/DDBJ databases">
        <title>A new species, PO-11, isolated from a karst cave deposit.</title>
        <authorList>
            <person name="Zhaoxiaoyong W."/>
        </authorList>
    </citation>
    <scope>NUCLEOTIDE SEQUENCE</scope>
    <source>
        <strain evidence="14">PO-11</strain>
    </source>
</reference>
<keyword evidence="4 12" id="KW-0812">Transmembrane</keyword>
<keyword evidence="10" id="KW-0968">Cytoplasmic vesicle</keyword>
<evidence type="ECO:0000256" key="2">
    <source>
        <dbReference type="ARBA" id="ARBA00004644"/>
    </source>
</evidence>
<dbReference type="EMBL" id="JAFNLL010000084">
    <property type="protein sequence ID" value="MBO1269971.1"/>
    <property type="molecule type" value="Genomic_DNA"/>
</dbReference>
<feature type="region of interest" description="Disordered" evidence="11">
    <location>
        <begin position="21"/>
        <end position="59"/>
    </location>
</feature>
<keyword evidence="5" id="KW-0967">Endosome</keyword>
<sequence>MPARTIAGRPFIKAACSSRPGAAFGGHSAHHHRRGFCNAGTGTRGVQPRRRSVPSLASPTRPAIIQRPATGGLRVRYLDGRPSLARPRSRLHGCRPVEGRTRGTTEVLCPRPAGTHRHPGGRGERPPAAAGHKVSAVRQPRHAGRRHPVVAARTLTPEETERLTRRGLRLAQFTVAYNVIEGVVAVTAGVLAGLVSVIGFGIDSGIESIAAVLVGARLAARLRHGHADEHKERLTLRLVAVTFFILAAYVTVEGIRRLIDGEAPESSPVSIGILVLALVAMPVLAAMKKRVGTRLNDNLILADAAETKICLLLSSSTLLGVGLYTLTGAAWLDPVAGFIIAAFAIYEGREAWEGELAEEGG</sequence>
<dbReference type="Gene3D" id="1.20.1510.10">
    <property type="entry name" value="Cation efflux protein transmembrane domain"/>
    <property type="match status" value="1"/>
</dbReference>
<feature type="transmembrane region" description="Helical" evidence="12">
    <location>
        <begin position="175"/>
        <end position="198"/>
    </location>
</feature>
<evidence type="ECO:0000313" key="14">
    <source>
        <dbReference type="EMBL" id="MBO1269971.1"/>
    </source>
</evidence>
<dbReference type="PANTHER" id="PTHR31937">
    <property type="entry name" value="TRANSMEMBRANE PROTEIN 163"/>
    <property type="match status" value="1"/>
</dbReference>
<keyword evidence="7 12" id="KW-1133">Transmembrane helix</keyword>
<accession>A0A939KP41</accession>
<evidence type="ECO:0000256" key="9">
    <source>
        <dbReference type="ARBA" id="ARBA00023136"/>
    </source>
</evidence>
<keyword evidence="9 12" id="KW-0472">Membrane</keyword>
<evidence type="ECO:0000256" key="4">
    <source>
        <dbReference type="ARBA" id="ARBA00022692"/>
    </source>
</evidence>
<feature type="transmembrane region" description="Helical" evidence="12">
    <location>
        <begin position="267"/>
        <end position="287"/>
    </location>
</feature>
<evidence type="ECO:0000256" key="11">
    <source>
        <dbReference type="SAM" id="MobiDB-lite"/>
    </source>
</evidence>
<evidence type="ECO:0000259" key="13">
    <source>
        <dbReference type="Pfam" id="PF01545"/>
    </source>
</evidence>
<feature type="transmembrane region" description="Helical" evidence="12">
    <location>
        <begin position="299"/>
        <end position="323"/>
    </location>
</feature>
<evidence type="ECO:0000256" key="1">
    <source>
        <dbReference type="ARBA" id="ARBA00004146"/>
    </source>
</evidence>
<protein>
    <submittedName>
        <fullName evidence="14">Cation transporter</fullName>
    </submittedName>
</protein>
<dbReference type="GO" id="GO:0016020">
    <property type="term" value="C:membrane"/>
    <property type="evidence" value="ECO:0007669"/>
    <property type="project" value="InterPro"/>
</dbReference>
<comment type="subcellular location">
    <subcellularLocation>
        <location evidence="2">Cytoplasmic vesicle</location>
        <location evidence="2">Secretory vesicle</location>
        <location evidence="2">Synaptic vesicle membrane</location>
        <topology evidence="2">Multi-pass membrane protein</topology>
    </subcellularLocation>
    <subcellularLocation>
        <location evidence="1">Early endosome membrane</location>
    </subcellularLocation>
</comment>
<proteinExistence type="inferred from homology"/>
<feature type="transmembrane region" description="Helical" evidence="12">
    <location>
        <begin position="234"/>
        <end position="252"/>
    </location>
</feature>
<dbReference type="PANTHER" id="PTHR31937:SF2">
    <property type="entry name" value="TRANSMEMBRANE PROTEIN 163"/>
    <property type="match status" value="1"/>
</dbReference>
<dbReference type="GO" id="GO:0031410">
    <property type="term" value="C:cytoplasmic vesicle"/>
    <property type="evidence" value="ECO:0007669"/>
    <property type="project" value="UniProtKB-KW"/>
</dbReference>
<dbReference type="InterPro" id="IPR026765">
    <property type="entry name" value="Tmem163"/>
</dbReference>
<evidence type="ECO:0000256" key="10">
    <source>
        <dbReference type="ARBA" id="ARBA00023329"/>
    </source>
</evidence>
<evidence type="ECO:0000256" key="5">
    <source>
        <dbReference type="ARBA" id="ARBA00022753"/>
    </source>
</evidence>
<evidence type="ECO:0000256" key="7">
    <source>
        <dbReference type="ARBA" id="ARBA00022989"/>
    </source>
</evidence>